<dbReference type="PANTHER" id="PTHR11909">
    <property type="entry name" value="CASEIN KINASE-RELATED"/>
    <property type="match status" value="1"/>
</dbReference>
<dbReference type="PROSITE" id="PS00107">
    <property type="entry name" value="PROTEIN_KINASE_ATP"/>
    <property type="match status" value="1"/>
</dbReference>
<dbReference type="GO" id="GO:0005524">
    <property type="term" value="F:ATP binding"/>
    <property type="evidence" value="ECO:0007669"/>
    <property type="project" value="UniProtKB-UniRule"/>
</dbReference>
<dbReference type="OrthoDB" id="5979581at2759"/>
<keyword evidence="4" id="KW-1185">Reference proteome</keyword>
<reference evidence="5" key="1">
    <citation type="submission" date="2020-12" db="UniProtKB">
        <authorList>
            <consortium name="WormBaseParasite"/>
        </authorList>
    </citation>
    <scope>IDENTIFICATION</scope>
    <source>
        <strain evidence="5">MHco3</strain>
    </source>
</reference>
<dbReference type="PROSITE" id="PS50011">
    <property type="entry name" value="PROTEIN_KINASE_DOM"/>
    <property type="match status" value="1"/>
</dbReference>
<dbReference type="SMART" id="SM00220">
    <property type="entry name" value="S_TKc"/>
    <property type="match status" value="1"/>
</dbReference>
<keyword evidence="1" id="KW-0547">Nucleotide-binding</keyword>
<accession>A0A7I4Y6C7</accession>
<evidence type="ECO:0000256" key="1">
    <source>
        <dbReference type="PROSITE-ProRule" id="PRU10141"/>
    </source>
</evidence>
<proteinExistence type="predicted"/>
<dbReference type="Proteomes" id="UP000025227">
    <property type="component" value="Unplaced"/>
</dbReference>
<dbReference type="GO" id="GO:0004672">
    <property type="term" value="F:protein kinase activity"/>
    <property type="evidence" value="ECO:0007669"/>
    <property type="project" value="InterPro"/>
</dbReference>
<dbReference type="Pfam" id="PF00069">
    <property type="entry name" value="Pkinase"/>
    <property type="match status" value="1"/>
</dbReference>
<feature type="binding site" evidence="1">
    <location>
        <position position="56"/>
    </location>
    <ligand>
        <name>ATP</name>
        <dbReference type="ChEBI" id="CHEBI:30616"/>
    </ligand>
</feature>
<dbReference type="OMA" id="REITMLI"/>
<sequence length="348" mass="39696">MGYLALSPTHMPKGKVVAGRWRIRQKLGEGGFGAVYKVVNVETNTLAALKVERIRKHGVLKLEAMILRQLDDYPFVPHLLCSGKKPAYSYIILTLLGPSLNKIMKLYGRICSVSTQVRVGINTLYAIKQIHDIGFLHRDLKPGNLAVGPIGTPQFRLIHIFDFGLARQYVITSGGERPKLRRPRPRVHFRGTLRYCSINCQQKGEQGRDDDLWCFLYMLAELRGPLPWASIREGPRILKMKQEVALEQLLENCPVEFIFIAQHLMTLDYYSRPNYALLYRLLSQVMHAGNFKFSDPYDWELKSSIPSSAECATLIKSDETQPQTSNSKNGKEYNPFPAEFFEENPFGF</sequence>
<feature type="domain" description="Protein kinase" evidence="3">
    <location>
        <begin position="21"/>
        <end position="286"/>
    </location>
</feature>
<dbReference type="SUPFAM" id="SSF56112">
    <property type="entry name" value="Protein kinase-like (PK-like)"/>
    <property type="match status" value="1"/>
</dbReference>
<dbReference type="InterPro" id="IPR050235">
    <property type="entry name" value="CK1_Ser-Thr_kinase"/>
</dbReference>
<dbReference type="InterPro" id="IPR017441">
    <property type="entry name" value="Protein_kinase_ATP_BS"/>
</dbReference>
<dbReference type="InterPro" id="IPR000719">
    <property type="entry name" value="Prot_kinase_dom"/>
</dbReference>
<evidence type="ECO:0000256" key="2">
    <source>
        <dbReference type="SAM" id="MobiDB-lite"/>
    </source>
</evidence>
<dbReference type="InterPro" id="IPR011009">
    <property type="entry name" value="Kinase-like_dom_sf"/>
</dbReference>
<evidence type="ECO:0000313" key="5">
    <source>
        <dbReference type="WBParaSite" id="HCON_00058070-00001"/>
    </source>
</evidence>
<feature type="region of interest" description="Disordered" evidence="2">
    <location>
        <begin position="317"/>
        <end position="348"/>
    </location>
</feature>
<dbReference type="Gene3D" id="1.10.510.10">
    <property type="entry name" value="Transferase(Phosphotransferase) domain 1"/>
    <property type="match status" value="1"/>
</dbReference>
<organism evidence="4 5">
    <name type="scientific">Haemonchus contortus</name>
    <name type="common">Barber pole worm</name>
    <dbReference type="NCBI Taxonomy" id="6289"/>
    <lineage>
        <taxon>Eukaryota</taxon>
        <taxon>Metazoa</taxon>
        <taxon>Ecdysozoa</taxon>
        <taxon>Nematoda</taxon>
        <taxon>Chromadorea</taxon>
        <taxon>Rhabditida</taxon>
        <taxon>Rhabditina</taxon>
        <taxon>Rhabditomorpha</taxon>
        <taxon>Strongyloidea</taxon>
        <taxon>Trichostrongylidae</taxon>
        <taxon>Haemonchus</taxon>
    </lineage>
</organism>
<dbReference type="AlphaFoldDB" id="A0A7I4Y6C7"/>
<feature type="compositionally biased region" description="Low complexity" evidence="2">
    <location>
        <begin position="335"/>
        <end position="348"/>
    </location>
</feature>
<evidence type="ECO:0000313" key="4">
    <source>
        <dbReference type="Proteomes" id="UP000025227"/>
    </source>
</evidence>
<name>A0A7I4Y6C7_HAECO</name>
<keyword evidence="1" id="KW-0067">ATP-binding</keyword>
<evidence type="ECO:0000259" key="3">
    <source>
        <dbReference type="PROSITE" id="PS50011"/>
    </source>
</evidence>
<protein>
    <submittedName>
        <fullName evidence="5">Protein kinase domain-containing protein</fullName>
    </submittedName>
</protein>
<dbReference type="WBParaSite" id="HCON_00058070-00001">
    <property type="protein sequence ID" value="HCON_00058070-00001"/>
    <property type="gene ID" value="HCON_00058070"/>
</dbReference>